<keyword evidence="6" id="KW-1185">Reference proteome</keyword>
<dbReference type="Pfam" id="PF00072">
    <property type="entry name" value="Response_reg"/>
    <property type="match status" value="1"/>
</dbReference>
<dbReference type="AlphaFoldDB" id="A0A401UFK7"/>
<evidence type="ECO:0000256" key="1">
    <source>
        <dbReference type="ARBA" id="ARBA00023125"/>
    </source>
</evidence>
<keyword evidence="1 5" id="KW-0238">DNA-binding</keyword>
<gene>
    <name evidence="5" type="ORF">SanaruYs_38790</name>
</gene>
<dbReference type="Gene3D" id="2.40.50.1020">
    <property type="entry name" value="LytTr DNA-binding domain"/>
    <property type="match status" value="1"/>
</dbReference>
<name>A0A401UFK7_9BACT</name>
<dbReference type="SUPFAM" id="SSF52172">
    <property type="entry name" value="CheY-like"/>
    <property type="match status" value="1"/>
</dbReference>
<dbReference type="GO" id="GO:0000156">
    <property type="term" value="F:phosphorelay response regulator activity"/>
    <property type="evidence" value="ECO:0007669"/>
    <property type="project" value="TreeGrafter"/>
</dbReference>
<dbReference type="PANTHER" id="PTHR48111">
    <property type="entry name" value="REGULATOR OF RPOS"/>
    <property type="match status" value="1"/>
</dbReference>
<dbReference type="RefSeq" id="WP_127124278.1">
    <property type="nucleotide sequence ID" value="NZ_BHXQ01000008.1"/>
</dbReference>
<feature type="domain" description="Response regulatory" evidence="3">
    <location>
        <begin position="2"/>
        <end position="115"/>
    </location>
</feature>
<dbReference type="Gene3D" id="3.40.50.2300">
    <property type="match status" value="1"/>
</dbReference>
<keyword evidence="2" id="KW-0597">Phosphoprotein</keyword>
<dbReference type="SMART" id="SM00448">
    <property type="entry name" value="REC"/>
    <property type="match status" value="1"/>
</dbReference>
<reference evidence="5 6" key="1">
    <citation type="submission" date="2018-11" db="EMBL/GenBank/DDBJ databases">
        <title>Chryseotalea sanarue gen. nov., sp., nov., a member of the family Cytophagaceae, isolated from a brackish lake in Hamamatsu Japan.</title>
        <authorList>
            <person name="Maejima Y."/>
            <person name="Iino T."/>
            <person name="Muraguchi Y."/>
            <person name="Fukuda K."/>
            <person name="Ohkuma M."/>
            <person name="Moriuchi R."/>
            <person name="Dohra H."/>
            <person name="Kimbara K."/>
            <person name="Shintani M."/>
        </authorList>
    </citation>
    <scope>NUCLEOTIDE SEQUENCE [LARGE SCALE GENOMIC DNA]</scope>
    <source>
        <strain evidence="5 6">Ys</strain>
    </source>
</reference>
<dbReference type="GO" id="GO:0005829">
    <property type="term" value="C:cytosol"/>
    <property type="evidence" value="ECO:0007669"/>
    <property type="project" value="TreeGrafter"/>
</dbReference>
<dbReference type="InterPro" id="IPR007492">
    <property type="entry name" value="LytTR_DNA-bd_dom"/>
</dbReference>
<evidence type="ECO:0000256" key="2">
    <source>
        <dbReference type="PROSITE-ProRule" id="PRU00169"/>
    </source>
</evidence>
<dbReference type="SMART" id="SM00850">
    <property type="entry name" value="LytTR"/>
    <property type="match status" value="1"/>
</dbReference>
<evidence type="ECO:0000313" key="6">
    <source>
        <dbReference type="Proteomes" id="UP000288227"/>
    </source>
</evidence>
<feature type="modified residue" description="4-aspartylphosphate" evidence="2">
    <location>
        <position position="55"/>
    </location>
</feature>
<dbReference type="EMBL" id="BHXQ01000008">
    <property type="protein sequence ID" value="GCC53634.1"/>
    <property type="molecule type" value="Genomic_DNA"/>
</dbReference>
<evidence type="ECO:0000259" key="4">
    <source>
        <dbReference type="PROSITE" id="PS50930"/>
    </source>
</evidence>
<dbReference type="FunFam" id="3.40.50.2300:FF:000361">
    <property type="entry name" value="Two-component system response regulator"/>
    <property type="match status" value="1"/>
</dbReference>
<evidence type="ECO:0000313" key="5">
    <source>
        <dbReference type="EMBL" id="GCC53634.1"/>
    </source>
</evidence>
<dbReference type="Proteomes" id="UP000288227">
    <property type="component" value="Unassembled WGS sequence"/>
</dbReference>
<dbReference type="InterPro" id="IPR039420">
    <property type="entry name" value="WalR-like"/>
</dbReference>
<dbReference type="InterPro" id="IPR011006">
    <property type="entry name" value="CheY-like_superfamily"/>
</dbReference>
<dbReference type="Pfam" id="PF04397">
    <property type="entry name" value="LytTR"/>
    <property type="match status" value="1"/>
</dbReference>
<dbReference type="InterPro" id="IPR001789">
    <property type="entry name" value="Sig_transdc_resp-reg_receiver"/>
</dbReference>
<feature type="domain" description="HTH LytTR-type" evidence="4">
    <location>
        <begin position="185"/>
        <end position="251"/>
    </location>
</feature>
<evidence type="ECO:0000259" key="3">
    <source>
        <dbReference type="PROSITE" id="PS50110"/>
    </source>
</evidence>
<sequence>MYILIVEDEPLVAKDLERLIREALPTVEIAAILGSVETAKQWFANNKMPDLIFSDIRLSDGVSFEIYETLSIACPIIFTTAYDEYALRAFKINSIDYLLKPIDAKELASALNKYRAVKDSQVLHEQLQTLLSRWQDVATKRYKERFLALQRNALVPINENEIAYFHKNEIIHLHTVAGDKFISEHQTLDEIEQLVNPKVFFRVNRQYLVHIQAVGRVKTTHKGLTVELKGVVASEIDISREKATAFKEWLV</sequence>
<dbReference type="OrthoDB" id="646623at2"/>
<dbReference type="GO" id="GO:0032993">
    <property type="term" value="C:protein-DNA complex"/>
    <property type="evidence" value="ECO:0007669"/>
    <property type="project" value="TreeGrafter"/>
</dbReference>
<organism evidence="5 6">
    <name type="scientific">Chryseotalea sanaruensis</name>
    <dbReference type="NCBI Taxonomy" id="2482724"/>
    <lineage>
        <taxon>Bacteria</taxon>
        <taxon>Pseudomonadati</taxon>
        <taxon>Bacteroidota</taxon>
        <taxon>Cytophagia</taxon>
        <taxon>Cytophagales</taxon>
        <taxon>Chryseotaleaceae</taxon>
        <taxon>Chryseotalea</taxon>
    </lineage>
</organism>
<dbReference type="PROSITE" id="PS50110">
    <property type="entry name" value="RESPONSE_REGULATORY"/>
    <property type="match status" value="1"/>
</dbReference>
<proteinExistence type="predicted"/>
<comment type="caution">
    <text evidence="5">The sequence shown here is derived from an EMBL/GenBank/DDBJ whole genome shotgun (WGS) entry which is preliminary data.</text>
</comment>
<accession>A0A401UFK7</accession>
<dbReference type="GO" id="GO:0006355">
    <property type="term" value="P:regulation of DNA-templated transcription"/>
    <property type="evidence" value="ECO:0007669"/>
    <property type="project" value="TreeGrafter"/>
</dbReference>
<dbReference type="PANTHER" id="PTHR48111:SF69">
    <property type="entry name" value="RESPONSE REGULATOR RECEIVER"/>
    <property type="match status" value="1"/>
</dbReference>
<protein>
    <submittedName>
        <fullName evidence="5">DNA-binding response regulator</fullName>
    </submittedName>
</protein>
<dbReference type="PROSITE" id="PS50930">
    <property type="entry name" value="HTH_LYTTR"/>
    <property type="match status" value="1"/>
</dbReference>
<dbReference type="GO" id="GO:0000976">
    <property type="term" value="F:transcription cis-regulatory region binding"/>
    <property type="evidence" value="ECO:0007669"/>
    <property type="project" value="TreeGrafter"/>
</dbReference>